<dbReference type="EMBL" id="FNHL01000005">
    <property type="protein sequence ID" value="SDN09283.1"/>
    <property type="molecule type" value="Genomic_DNA"/>
</dbReference>
<accession>A0A1G9YLB6</accession>
<dbReference type="Proteomes" id="UP000199451">
    <property type="component" value="Unassembled WGS sequence"/>
</dbReference>
<reference evidence="4" key="1">
    <citation type="submission" date="2016-10" db="EMBL/GenBank/DDBJ databases">
        <authorList>
            <person name="Varghese N."/>
            <person name="Submissions S."/>
        </authorList>
    </citation>
    <scope>NUCLEOTIDE SEQUENCE [LARGE SCALE GENOMIC DNA]</scope>
    <source>
        <strain evidence="4">CGMCC 1.10119</strain>
    </source>
</reference>
<protein>
    <recommendedName>
        <fullName evidence="2">DUF8129 domain-containing protein</fullName>
    </recommendedName>
</protein>
<proteinExistence type="predicted"/>
<organism evidence="3 4">
    <name type="scientific">Halogranum gelatinilyticum</name>
    <dbReference type="NCBI Taxonomy" id="660521"/>
    <lineage>
        <taxon>Archaea</taxon>
        <taxon>Methanobacteriati</taxon>
        <taxon>Methanobacteriota</taxon>
        <taxon>Stenosarchaea group</taxon>
        <taxon>Halobacteria</taxon>
        <taxon>Halobacteriales</taxon>
        <taxon>Haloferacaceae</taxon>
    </lineage>
</organism>
<evidence type="ECO:0000313" key="4">
    <source>
        <dbReference type="Proteomes" id="UP000199451"/>
    </source>
</evidence>
<evidence type="ECO:0000259" key="2">
    <source>
        <dbReference type="Pfam" id="PF26450"/>
    </source>
</evidence>
<dbReference type="InterPro" id="IPR058442">
    <property type="entry name" value="DUF8129"/>
</dbReference>
<keyword evidence="4" id="KW-1185">Reference proteome</keyword>
<gene>
    <name evidence="3" type="ORF">SAMN04487949_3336</name>
</gene>
<dbReference type="Pfam" id="PF26450">
    <property type="entry name" value="DUF8129"/>
    <property type="match status" value="1"/>
</dbReference>
<sequence length="117" mass="13351">MTTWTQYLHNLAEDVRQIHPDDEAEQGAKRAGFSRLQNGWRRNSMSNDAAEPTASTGLTPEQRLEAPTTHLVDAGISTIHDMATLRACVAYENANQQRVRILRRLEHRAQEIRTQEE</sequence>
<feature type="domain" description="DUF8129" evidence="2">
    <location>
        <begin position="60"/>
        <end position="114"/>
    </location>
</feature>
<name>A0A1G9YLB6_9EURY</name>
<feature type="compositionally biased region" description="Polar residues" evidence="1">
    <location>
        <begin position="35"/>
        <end position="59"/>
    </location>
</feature>
<evidence type="ECO:0000313" key="3">
    <source>
        <dbReference type="EMBL" id="SDN09283.1"/>
    </source>
</evidence>
<evidence type="ECO:0000256" key="1">
    <source>
        <dbReference type="SAM" id="MobiDB-lite"/>
    </source>
</evidence>
<dbReference type="AlphaFoldDB" id="A0A1G9YLB6"/>
<feature type="region of interest" description="Disordered" evidence="1">
    <location>
        <begin position="19"/>
        <end position="65"/>
    </location>
</feature>